<dbReference type="PROSITE" id="PS50011">
    <property type="entry name" value="PROTEIN_KINASE_DOM"/>
    <property type="match status" value="1"/>
</dbReference>
<dbReference type="GO" id="GO:0000226">
    <property type="term" value="P:microtubule cytoskeleton organization"/>
    <property type="evidence" value="ECO:0007669"/>
    <property type="project" value="TreeGrafter"/>
</dbReference>
<evidence type="ECO:0000256" key="11">
    <source>
        <dbReference type="SAM" id="MobiDB-lite"/>
    </source>
</evidence>
<evidence type="ECO:0000256" key="4">
    <source>
        <dbReference type="ARBA" id="ARBA00022679"/>
    </source>
</evidence>
<dbReference type="PANTHER" id="PTHR24346:SF82">
    <property type="entry name" value="KP78A-RELATED"/>
    <property type="match status" value="1"/>
</dbReference>
<evidence type="ECO:0000256" key="8">
    <source>
        <dbReference type="ARBA" id="ARBA00047899"/>
    </source>
</evidence>
<sequence>MPHLGYLASTGPSTTSTRRPSSPLRPVQPVQTAPSDLSNTGLVDPEALGALSPMQPTSAPSPPVLAAPVAHTNVSRSNTHPRQRFPNPTPSAALEEPGLAPAPKPVATETASSSLHEEQLRWTLGDYMVGRTIGAGSMGKVKYGVCKSDKRKVAVKIIPRHTSVTSVLQHGRGKPKHPNHAATDAEMNAALSRAASKDASKEIRIVREGSLQMLLVHPYICRMREMIVHTNHYYMIFEHINGGQMLDYIISHGRLRERSARSFARQIGSALQYCHANNIVHRDLKIENILISKSGNIKLIDFGLSNLFSPQGHLNTFCGSLYFAAPELLNARVYTGPEVDVWSFGVVLFVLVCGKVPFDDPSMPVLHQRIKSGIVEYPAWLSPECKHLLSTMLVTNPHQRATMQEVMSHPWMMKGYDRPEPTYLPERVPLRAGQLDTNVIERMTGFEFGPPDHIQQQLEEILSSEAYLNALAHYEHLGDPAIEGATSPTTSRNRMSLQLGLPFYRRKKESEEPSGGDGPPGVKGPLHPTYGFHPLISVYFLVREKMEREAIGMENLHSSDLLERPSSAPSSQLLSKPISDIILPPEDAAIAATEGECAHSESLPTPPAPLDIPNPALRLPEKSLLSPRALDMSVPPGLQSPAPIQSFAPPEPSSLPTPVFESRQKSQPHGLMKGPPRPRAKADELESKLLTSAIPEGKLQRSSTLLRPNTLQRSVSMHHTQQNDLQSRTFSSGAARHLPSLGAIQSECTASNKSSQSVSQDTTTSIVAPASPEVGLSRRFGSLSVNTPGRSALPGGELGCEMPTSMASLPSTGTEAPVSPPMGDEATSKPVFLKGLFSVQTTSRRPRVVIRRDLVRILDMYGIHHTEIHGGFECVFHGQLFDTELPNSSSSQTAQALHETTLASHTPQGDKDVSSLIRQDVNELVATGVGDIDIFRSPGPTDSSVSPPASATPPGEKEMATSSTDVEVCFEVFVVKVPLLLGINGLQFRRVSGNPWQYQTLAKRILNELHL</sequence>
<feature type="region of interest" description="Disordered" evidence="11">
    <location>
        <begin position="936"/>
        <end position="961"/>
    </location>
</feature>
<dbReference type="SMART" id="SM00220">
    <property type="entry name" value="S_TKc"/>
    <property type="match status" value="1"/>
</dbReference>
<comment type="similarity">
    <text evidence="1">Belongs to the protein kinase superfamily. CAMK Ser/Thr protein kinase family. NIM1 subfamily.</text>
</comment>
<evidence type="ECO:0000313" key="14">
    <source>
        <dbReference type="EMBL" id="WFD21455.1"/>
    </source>
</evidence>
<feature type="region of interest" description="Disordered" evidence="11">
    <location>
        <begin position="596"/>
        <end position="617"/>
    </location>
</feature>
<organism evidence="14 15">
    <name type="scientific">Malassezia equina</name>
    <dbReference type="NCBI Taxonomy" id="1381935"/>
    <lineage>
        <taxon>Eukaryota</taxon>
        <taxon>Fungi</taxon>
        <taxon>Dikarya</taxon>
        <taxon>Basidiomycota</taxon>
        <taxon>Ustilaginomycotina</taxon>
        <taxon>Malasseziomycetes</taxon>
        <taxon>Malasseziales</taxon>
        <taxon>Malasseziaceae</taxon>
        <taxon>Malassezia</taxon>
    </lineage>
</organism>
<keyword evidence="4 14" id="KW-0808">Transferase</keyword>
<dbReference type="Proteomes" id="UP001214415">
    <property type="component" value="Chromosome 1"/>
</dbReference>
<evidence type="ECO:0000313" key="15">
    <source>
        <dbReference type="Proteomes" id="UP001214415"/>
    </source>
</evidence>
<feature type="compositionally biased region" description="Low complexity" evidence="11">
    <location>
        <begin position="90"/>
        <end position="101"/>
    </location>
</feature>
<dbReference type="InterPro" id="IPR011009">
    <property type="entry name" value="Kinase-like_dom_sf"/>
</dbReference>
<evidence type="ECO:0000256" key="3">
    <source>
        <dbReference type="ARBA" id="ARBA00022527"/>
    </source>
</evidence>
<feature type="compositionally biased region" description="Low complexity" evidence="11">
    <location>
        <begin position="9"/>
        <end position="25"/>
    </location>
</feature>
<feature type="domain" description="KA1" evidence="13">
    <location>
        <begin position="961"/>
        <end position="1011"/>
    </location>
</feature>
<dbReference type="Pfam" id="PF00069">
    <property type="entry name" value="Pkinase"/>
    <property type="match status" value="1"/>
</dbReference>
<dbReference type="SUPFAM" id="SSF56112">
    <property type="entry name" value="Protein kinase-like (PK-like)"/>
    <property type="match status" value="1"/>
</dbReference>
<comment type="catalytic activity">
    <reaction evidence="9">
        <text>L-seryl-[protein] + ATP = O-phospho-L-seryl-[protein] + ADP + H(+)</text>
        <dbReference type="Rhea" id="RHEA:17989"/>
        <dbReference type="Rhea" id="RHEA-COMP:9863"/>
        <dbReference type="Rhea" id="RHEA-COMP:11604"/>
        <dbReference type="ChEBI" id="CHEBI:15378"/>
        <dbReference type="ChEBI" id="CHEBI:29999"/>
        <dbReference type="ChEBI" id="CHEBI:30616"/>
        <dbReference type="ChEBI" id="CHEBI:83421"/>
        <dbReference type="ChEBI" id="CHEBI:456216"/>
        <dbReference type="EC" id="2.7.11.1"/>
    </reaction>
</comment>
<name>A0AAF0EBF9_9BASI</name>
<dbReference type="PANTHER" id="PTHR24346">
    <property type="entry name" value="MAP/MICROTUBULE AFFINITY-REGULATING KINASE"/>
    <property type="match status" value="1"/>
</dbReference>
<dbReference type="InterPro" id="IPR000719">
    <property type="entry name" value="Prot_kinase_dom"/>
</dbReference>
<dbReference type="AlphaFoldDB" id="A0AAF0EBF9"/>
<feature type="binding site" evidence="10">
    <location>
        <position position="156"/>
    </location>
    <ligand>
        <name>ATP</name>
        <dbReference type="ChEBI" id="CHEBI:30616"/>
    </ligand>
</feature>
<dbReference type="InterPro" id="IPR001772">
    <property type="entry name" value="KA1_dom"/>
</dbReference>
<keyword evidence="5 10" id="KW-0547">Nucleotide-binding</keyword>
<gene>
    <name evidence="14" type="primary">KIN2</name>
    <name evidence="14" type="ORF">MEQU1_000104</name>
</gene>
<proteinExistence type="inferred from homology"/>
<protein>
    <recommendedName>
        <fullName evidence="2">non-specific serine/threonine protein kinase</fullName>
        <ecNumber evidence="2">2.7.11.1</ecNumber>
    </recommendedName>
</protein>
<feature type="region of interest" description="Disordered" evidence="11">
    <location>
        <begin position="1"/>
        <end position="116"/>
    </location>
</feature>
<keyword evidence="7 10" id="KW-0067">ATP-binding</keyword>
<evidence type="ECO:0000256" key="5">
    <source>
        <dbReference type="ARBA" id="ARBA00022741"/>
    </source>
</evidence>
<feature type="region of interest" description="Disordered" evidence="11">
    <location>
        <begin position="505"/>
        <end position="526"/>
    </location>
</feature>
<reference evidence="14" key="1">
    <citation type="submission" date="2023-03" db="EMBL/GenBank/DDBJ databases">
        <title>Mating type loci evolution in Malassezia.</title>
        <authorList>
            <person name="Coelho M.A."/>
        </authorList>
    </citation>
    <scope>NUCLEOTIDE SEQUENCE</scope>
    <source>
        <strain evidence="14">CBS 12830</strain>
    </source>
</reference>
<keyword evidence="15" id="KW-1185">Reference proteome</keyword>
<feature type="compositionally biased region" description="Polar residues" evidence="11">
    <location>
        <begin position="29"/>
        <end position="41"/>
    </location>
</feature>
<keyword evidence="3 14" id="KW-0723">Serine/threonine-protein kinase</keyword>
<evidence type="ECO:0000256" key="6">
    <source>
        <dbReference type="ARBA" id="ARBA00022777"/>
    </source>
</evidence>
<dbReference type="GO" id="GO:0005524">
    <property type="term" value="F:ATP binding"/>
    <property type="evidence" value="ECO:0007669"/>
    <property type="project" value="UniProtKB-UniRule"/>
</dbReference>
<evidence type="ECO:0000256" key="9">
    <source>
        <dbReference type="ARBA" id="ARBA00048679"/>
    </source>
</evidence>
<dbReference type="EC" id="2.7.11.1" evidence="2"/>
<dbReference type="GO" id="GO:0035556">
    <property type="term" value="P:intracellular signal transduction"/>
    <property type="evidence" value="ECO:0007669"/>
    <property type="project" value="TreeGrafter"/>
</dbReference>
<evidence type="ECO:0000256" key="7">
    <source>
        <dbReference type="ARBA" id="ARBA00022840"/>
    </source>
</evidence>
<dbReference type="GO" id="GO:0004674">
    <property type="term" value="F:protein serine/threonine kinase activity"/>
    <property type="evidence" value="ECO:0007669"/>
    <property type="project" value="UniProtKB-KW"/>
</dbReference>
<dbReference type="GO" id="GO:0005737">
    <property type="term" value="C:cytoplasm"/>
    <property type="evidence" value="ECO:0007669"/>
    <property type="project" value="TreeGrafter"/>
</dbReference>
<comment type="catalytic activity">
    <reaction evidence="8">
        <text>L-threonyl-[protein] + ATP = O-phospho-L-threonyl-[protein] + ADP + H(+)</text>
        <dbReference type="Rhea" id="RHEA:46608"/>
        <dbReference type="Rhea" id="RHEA-COMP:11060"/>
        <dbReference type="Rhea" id="RHEA-COMP:11605"/>
        <dbReference type="ChEBI" id="CHEBI:15378"/>
        <dbReference type="ChEBI" id="CHEBI:30013"/>
        <dbReference type="ChEBI" id="CHEBI:30616"/>
        <dbReference type="ChEBI" id="CHEBI:61977"/>
        <dbReference type="ChEBI" id="CHEBI:456216"/>
        <dbReference type="EC" id="2.7.11.1"/>
    </reaction>
</comment>
<dbReference type="Gene3D" id="1.10.510.10">
    <property type="entry name" value="Transferase(Phosphotransferase) domain 1"/>
    <property type="match status" value="1"/>
</dbReference>
<evidence type="ECO:0000256" key="2">
    <source>
        <dbReference type="ARBA" id="ARBA00012513"/>
    </source>
</evidence>
<dbReference type="EMBL" id="CP119900">
    <property type="protein sequence ID" value="WFD21455.1"/>
    <property type="molecule type" value="Genomic_DNA"/>
</dbReference>
<dbReference type="Pfam" id="PF02149">
    <property type="entry name" value="KA1"/>
    <property type="match status" value="1"/>
</dbReference>
<dbReference type="InterPro" id="IPR028375">
    <property type="entry name" value="KA1/Ssp2_C"/>
</dbReference>
<feature type="domain" description="Protein kinase" evidence="12">
    <location>
        <begin position="127"/>
        <end position="412"/>
    </location>
</feature>
<dbReference type="SUPFAM" id="SSF103243">
    <property type="entry name" value="KA1-like"/>
    <property type="match status" value="1"/>
</dbReference>
<dbReference type="PROSITE" id="PS00107">
    <property type="entry name" value="PROTEIN_KINASE_ATP"/>
    <property type="match status" value="1"/>
</dbReference>
<dbReference type="FunFam" id="1.10.510.10:FF:000792">
    <property type="entry name" value="Non-specific serine/threonine protein kinase"/>
    <property type="match status" value="1"/>
</dbReference>
<dbReference type="Gene3D" id="3.30.310.80">
    <property type="entry name" value="Kinase associated domain 1, KA1"/>
    <property type="match status" value="1"/>
</dbReference>
<keyword evidence="6 14" id="KW-0418">Kinase</keyword>
<evidence type="ECO:0000256" key="1">
    <source>
        <dbReference type="ARBA" id="ARBA00010791"/>
    </source>
</evidence>
<dbReference type="PROSITE" id="PS00108">
    <property type="entry name" value="PROTEIN_KINASE_ST"/>
    <property type="match status" value="1"/>
</dbReference>
<feature type="region of interest" description="Disordered" evidence="11">
    <location>
        <begin position="629"/>
        <end position="683"/>
    </location>
</feature>
<evidence type="ECO:0000259" key="13">
    <source>
        <dbReference type="PROSITE" id="PS50032"/>
    </source>
</evidence>
<evidence type="ECO:0000256" key="10">
    <source>
        <dbReference type="PROSITE-ProRule" id="PRU10141"/>
    </source>
</evidence>
<dbReference type="InterPro" id="IPR008271">
    <property type="entry name" value="Ser/Thr_kinase_AS"/>
</dbReference>
<feature type="compositionally biased region" description="Low complexity" evidence="11">
    <location>
        <begin position="940"/>
        <end position="954"/>
    </location>
</feature>
<evidence type="ECO:0000259" key="12">
    <source>
        <dbReference type="PROSITE" id="PS50011"/>
    </source>
</evidence>
<dbReference type="PROSITE" id="PS50032">
    <property type="entry name" value="KA1"/>
    <property type="match status" value="1"/>
</dbReference>
<accession>A0AAF0EBF9</accession>
<dbReference type="InterPro" id="IPR017441">
    <property type="entry name" value="Protein_kinase_ATP_BS"/>
</dbReference>